<feature type="domain" description="DUF6546" evidence="1">
    <location>
        <begin position="230"/>
        <end position="434"/>
    </location>
</feature>
<dbReference type="InterPro" id="IPR046676">
    <property type="entry name" value="DUF6546"/>
</dbReference>
<evidence type="ECO:0000313" key="2">
    <source>
        <dbReference type="EMBL" id="PYI04763.1"/>
    </source>
</evidence>
<keyword evidence="3" id="KW-1185">Reference proteome</keyword>
<organism evidence="2 3">
    <name type="scientific">Aspergillus sclerotiicarbonarius (strain CBS 121057 / IBT 28362)</name>
    <dbReference type="NCBI Taxonomy" id="1448318"/>
    <lineage>
        <taxon>Eukaryota</taxon>
        <taxon>Fungi</taxon>
        <taxon>Dikarya</taxon>
        <taxon>Ascomycota</taxon>
        <taxon>Pezizomycotina</taxon>
        <taxon>Eurotiomycetes</taxon>
        <taxon>Eurotiomycetidae</taxon>
        <taxon>Eurotiales</taxon>
        <taxon>Aspergillaceae</taxon>
        <taxon>Aspergillus</taxon>
        <taxon>Aspergillus subgen. Circumdati</taxon>
    </lineage>
</organism>
<evidence type="ECO:0000313" key="3">
    <source>
        <dbReference type="Proteomes" id="UP000248423"/>
    </source>
</evidence>
<dbReference type="EMBL" id="KZ826365">
    <property type="protein sequence ID" value="PYI04763.1"/>
    <property type="molecule type" value="Genomic_DNA"/>
</dbReference>
<proteinExistence type="predicted"/>
<dbReference type="Proteomes" id="UP000248423">
    <property type="component" value="Unassembled WGS sequence"/>
</dbReference>
<name>A0A319FE18_ASPSB</name>
<gene>
    <name evidence="2" type="ORF">BO78DRAFT_275387</name>
</gene>
<dbReference type="AlphaFoldDB" id="A0A319FE18"/>
<feature type="non-terminal residue" evidence="2">
    <location>
        <position position="449"/>
    </location>
</feature>
<evidence type="ECO:0000259" key="1">
    <source>
        <dbReference type="Pfam" id="PF20183"/>
    </source>
</evidence>
<dbReference type="VEuPathDB" id="FungiDB:BO78DRAFT_275387"/>
<dbReference type="OrthoDB" id="4802432at2759"/>
<reference evidence="2 3" key="1">
    <citation type="submission" date="2018-02" db="EMBL/GenBank/DDBJ databases">
        <title>The genomes of Aspergillus section Nigri reveals drivers in fungal speciation.</title>
        <authorList>
            <consortium name="DOE Joint Genome Institute"/>
            <person name="Vesth T.C."/>
            <person name="Nybo J."/>
            <person name="Theobald S."/>
            <person name="Brandl J."/>
            <person name="Frisvad J.C."/>
            <person name="Nielsen K.F."/>
            <person name="Lyhne E.K."/>
            <person name="Kogle M.E."/>
            <person name="Kuo A."/>
            <person name="Riley R."/>
            <person name="Clum A."/>
            <person name="Nolan M."/>
            <person name="Lipzen A."/>
            <person name="Salamov A."/>
            <person name="Henrissat B."/>
            <person name="Wiebenga A."/>
            <person name="De vries R.P."/>
            <person name="Grigoriev I.V."/>
            <person name="Mortensen U.H."/>
            <person name="Andersen M.R."/>
            <person name="Baker S.E."/>
        </authorList>
    </citation>
    <scope>NUCLEOTIDE SEQUENCE [LARGE SCALE GENOMIC DNA]</scope>
    <source>
        <strain evidence="2 3">CBS 121057</strain>
    </source>
</reference>
<feature type="non-terminal residue" evidence="2">
    <location>
        <position position="1"/>
    </location>
</feature>
<sequence>ELLAQGERRLSSYASVCREWQSVMEEHTFRRLKLRVSCLDEFERAVVGPRRRYVKHVWLNIEFRPYTCRVCQSPLSEKWKYRDTPIMGQAISRLFSILGTWPSATDELTVEFSAQSPSDSQHWFKDYHFGAHGADEARDLLPVQFHDPVHYWENGRQLDLPPKHALWRLYGRSGVRLQPEPATVPAVTGLVIRRQCRNRILPKTLQEILFRLGRLKCLVYEPWRVGEYFLPRNVKRLSLFEDFSEDYLRQCPVEIQRRTPNRAVGEAFARRSIDLEQLSVSFIIDACDFFRAHQHDLTPWTWNHLQSLVLTSPLLAPLEHRLAPDATPERISAFLREAAAAALRMPRLEIMALWNYLEGDGGVLIYTRDMRDPVLTLQSTWGMMLEPEVREAWTEVPSRYTPVELRFPILPLLDVVRSRGDFIQQLNLPPGVLDPGSLSQMRREGRSYR</sequence>
<dbReference type="Pfam" id="PF20183">
    <property type="entry name" value="DUF6546"/>
    <property type="match status" value="1"/>
</dbReference>
<accession>A0A319FE18</accession>
<protein>
    <recommendedName>
        <fullName evidence="1">DUF6546 domain-containing protein</fullName>
    </recommendedName>
</protein>